<evidence type="ECO:0000313" key="3">
    <source>
        <dbReference type="Proteomes" id="UP000214365"/>
    </source>
</evidence>
<proteinExistence type="predicted"/>
<sequence>MAVTGILIEPPEPRSDHALYDYASNLQCDELGLFALTLKALSTLESPLLEEKLAILTLYLSPNISICFNLGSNPSNLPGKEAESEKRPYSSDTVPSLNTDTIGMQWLQPTTMASDELQMDGFPELVPGSYPMAGSTSTPISLERDPYQSYGDNIPITASTALNNTMVSDSTTYPATLPLIGLSAWTQDDPICDHYMSETRGSLDERSPPAMEDLLESPPIGFREPDVSDISHNEDPMVVSDLYVLSETQDIRLDLLRSLMGHAGLSKNIQTLREIYQLGDSIIHHTAAVLDDWNGWLLRNFPSDGLLLPPCHSLSLKAICTSMSQFLMKTNNDMQRKSIHRRLARILLYICLSEYDKELDNTSLNPQSRKSITIAHDSIVAMLRGFQVNGKECTRKYLSDNRNLGKRWWRLGSGIGIIHVFACAPHMAKFFDNRGCEDRGFNDASLELLVNYLRNAYPDAIAYFQSLDSALQALVANSSLATDDSVAFSEPPHHSHLHFNSPPKSIQWVKTDDVMLAATPSFLRCLRQA</sequence>
<dbReference type="Proteomes" id="UP000214365">
    <property type="component" value="Unassembled WGS sequence"/>
</dbReference>
<dbReference type="OrthoDB" id="4227478at2759"/>
<protein>
    <submittedName>
        <fullName evidence="2">Uncharacterized protein</fullName>
    </submittedName>
</protein>
<feature type="region of interest" description="Disordered" evidence="1">
    <location>
        <begin position="75"/>
        <end position="95"/>
    </location>
</feature>
<gene>
    <name evidence="2" type="ORF">UA08_05001</name>
</gene>
<reference evidence="2 3" key="1">
    <citation type="submission" date="2015-06" db="EMBL/GenBank/DDBJ databases">
        <title>Talaromyces atroroseus IBT 11181 draft genome.</title>
        <authorList>
            <person name="Rasmussen K.B."/>
            <person name="Rasmussen S."/>
            <person name="Petersen B."/>
            <person name="Sicheritz-Ponten T."/>
            <person name="Mortensen U.H."/>
            <person name="Thrane U."/>
        </authorList>
    </citation>
    <scope>NUCLEOTIDE SEQUENCE [LARGE SCALE GENOMIC DNA]</scope>
    <source>
        <strain evidence="2 3">IBT 11181</strain>
    </source>
</reference>
<evidence type="ECO:0000256" key="1">
    <source>
        <dbReference type="SAM" id="MobiDB-lite"/>
    </source>
</evidence>
<dbReference type="RefSeq" id="XP_020119442.1">
    <property type="nucleotide sequence ID" value="XM_020267435.1"/>
</dbReference>
<organism evidence="2 3">
    <name type="scientific">Talaromyces atroroseus</name>
    <dbReference type="NCBI Taxonomy" id="1441469"/>
    <lineage>
        <taxon>Eukaryota</taxon>
        <taxon>Fungi</taxon>
        <taxon>Dikarya</taxon>
        <taxon>Ascomycota</taxon>
        <taxon>Pezizomycotina</taxon>
        <taxon>Eurotiomycetes</taxon>
        <taxon>Eurotiomycetidae</taxon>
        <taxon>Eurotiales</taxon>
        <taxon>Trichocomaceae</taxon>
        <taxon>Talaromyces</taxon>
        <taxon>Talaromyces sect. Trachyspermi</taxon>
    </lineage>
</organism>
<name>A0A225ADR1_TALAT</name>
<keyword evidence="3" id="KW-1185">Reference proteome</keyword>
<comment type="caution">
    <text evidence="2">The sequence shown here is derived from an EMBL/GenBank/DDBJ whole genome shotgun (WGS) entry which is preliminary data.</text>
</comment>
<feature type="compositionally biased region" description="Basic and acidic residues" evidence="1">
    <location>
        <begin position="80"/>
        <end position="89"/>
    </location>
</feature>
<evidence type="ECO:0000313" key="2">
    <source>
        <dbReference type="EMBL" id="OKL59321.1"/>
    </source>
</evidence>
<dbReference type="STRING" id="1441469.A0A225ADR1"/>
<dbReference type="AlphaFoldDB" id="A0A225ADR1"/>
<accession>A0A225ADR1</accession>
<dbReference type="EMBL" id="LFMY01000007">
    <property type="protein sequence ID" value="OKL59321.1"/>
    <property type="molecule type" value="Genomic_DNA"/>
</dbReference>
<dbReference type="GeneID" id="31004757"/>